<organism evidence="1">
    <name type="scientific">hydrocarbon metagenome</name>
    <dbReference type="NCBI Taxonomy" id="938273"/>
    <lineage>
        <taxon>unclassified sequences</taxon>
        <taxon>metagenomes</taxon>
        <taxon>ecological metagenomes</taxon>
    </lineage>
</organism>
<name>A0A0W8EBA2_9ZZZZ</name>
<comment type="caution">
    <text evidence="1">The sequence shown here is derived from an EMBL/GenBank/DDBJ whole genome shotgun (WGS) entry which is preliminary data.</text>
</comment>
<evidence type="ECO:0000313" key="1">
    <source>
        <dbReference type="EMBL" id="KUG05758.1"/>
    </source>
</evidence>
<dbReference type="EMBL" id="LNQE01001769">
    <property type="protein sequence ID" value="KUG05758.1"/>
    <property type="molecule type" value="Genomic_DNA"/>
</dbReference>
<dbReference type="InterPro" id="IPR056131">
    <property type="entry name" value="DUF7714"/>
</dbReference>
<protein>
    <submittedName>
        <fullName evidence="1">Uncharacterized protein</fullName>
    </submittedName>
</protein>
<gene>
    <name evidence="1" type="ORF">ASZ90_016805</name>
</gene>
<dbReference type="Pfam" id="PF24830">
    <property type="entry name" value="DUF7714"/>
    <property type="match status" value="1"/>
</dbReference>
<reference evidence="1" key="1">
    <citation type="journal article" date="2015" name="Proc. Natl. Acad. Sci. U.S.A.">
        <title>Networks of energetic and metabolic interactions define dynamics in microbial communities.</title>
        <authorList>
            <person name="Embree M."/>
            <person name="Liu J.K."/>
            <person name="Al-Bassam M.M."/>
            <person name="Zengler K."/>
        </authorList>
    </citation>
    <scope>NUCLEOTIDE SEQUENCE</scope>
</reference>
<proteinExistence type="predicted"/>
<dbReference type="AlphaFoldDB" id="A0A0W8EBA2"/>
<sequence length="267" mass="29857">MIFPRQYKEVGIASTRPCGDRVYFLSRYLIHATPLGHEVLEVTPDPSGRGLMRKIVDTAIIAEAEETGWYPEKVHLHDRASLVRLAGESGRRCTIFSGIDEHTTFVLDPDLSSFQTVVVYDVIPPRPSLSSCIRELEQAGMFSDLDVRFEHTLRDISQIDADVYPCRASGFLRTLDTDLLVGGEKVAGCLTGKELLRECYGNGFEVTDICPLSMVAGEPFITRCCRKEREGIGMYGGRFGAVVHWGASPLEIFTSVQRLLPAWRERQ</sequence>
<accession>A0A0W8EBA2</accession>